<dbReference type="Pfam" id="PF22505">
    <property type="entry name" value="RNase_J_b_CASP"/>
    <property type="match status" value="1"/>
</dbReference>
<dbReference type="SUPFAM" id="SSF56281">
    <property type="entry name" value="Metallo-hydrolase/oxidoreductase"/>
    <property type="match status" value="1"/>
</dbReference>
<evidence type="ECO:0000256" key="5">
    <source>
        <dbReference type="HAMAP-Rule" id="MF_01491"/>
    </source>
</evidence>
<dbReference type="Gene3D" id="3.40.50.10710">
    <property type="entry name" value="Metallo-hydrolase/oxidoreductase"/>
    <property type="match status" value="1"/>
</dbReference>
<feature type="binding site" evidence="8">
    <location>
        <position position="223"/>
    </location>
    <ligand>
        <name>Zn(2+)</name>
        <dbReference type="ChEBI" id="CHEBI:29105"/>
        <label>1</label>
        <note>catalytic</note>
    </ligand>
</feature>
<dbReference type="PIRSF" id="PIRSF004803">
    <property type="entry name" value="RnjA"/>
    <property type="match status" value="1"/>
</dbReference>
<feature type="compositionally biased region" description="Polar residues" evidence="9">
    <location>
        <begin position="1"/>
        <end position="10"/>
    </location>
</feature>
<dbReference type="EMBL" id="LCAW01000024">
    <property type="protein sequence ID" value="KKR97787.1"/>
    <property type="molecule type" value="Genomic_DNA"/>
</dbReference>
<dbReference type="GO" id="GO:0008270">
    <property type="term" value="F:zinc ion binding"/>
    <property type="evidence" value="ECO:0007669"/>
    <property type="project" value="InterPro"/>
</dbReference>
<keyword evidence="2 5" id="KW-0540">Nuclease</keyword>
<keyword evidence="5" id="KW-0378">Hydrolase</keyword>
<dbReference type="CDD" id="cd07714">
    <property type="entry name" value="RNaseJ_MBL-fold"/>
    <property type="match status" value="1"/>
</dbReference>
<comment type="cofactor">
    <cofactor evidence="8">
        <name>Ca(2+)</name>
        <dbReference type="ChEBI" id="CHEBI:29108"/>
    </cofactor>
    <text evidence="8">Binds 1 Ca(2+) cation per subunit. Seen in 1 crystal structure, it is not clear if it is physiologically important.</text>
</comment>
<feature type="active site" description="Proton acceptor" evidence="6">
    <location>
        <position position="428"/>
    </location>
</feature>
<dbReference type="InterPro" id="IPR001279">
    <property type="entry name" value="Metallo-B-lactamas"/>
</dbReference>
<feature type="binding site" evidence="8">
    <location>
        <position position="110"/>
    </location>
    <ligand>
        <name>Ca(2+)</name>
        <dbReference type="ChEBI" id="CHEBI:29108"/>
    </ligand>
</feature>
<dbReference type="InterPro" id="IPR042173">
    <property type="entry name" value="RNase_J_2"/>
</dbReference>
<feature type="binding site" evidence="8">
    <location>
        <position position="138"/>
    </location>
    <ligand>
        <name>Zn(2+)</name>
        <dbReference type="ChEBI" id="CHEBI:29105"/>
        <label>1</label>
        <note>catalytic</note>
    </ligand>
</feature>
<dbReference type="GO" id="GO:0004534">
    <property type="term" value="F:5'-3' RNA exonuclease activity"/>
    <property type="evidence" value="ECO:0007669"/>
    <property type="project" value="UniProtKB-UniRule"/>
</dbReference>
<name>A0A0G0YBT5_9BACT</name>
<comment type="similarity">
    <text evidence="5">Belongs to the metallo-beta-lactamase superfamily. RNA-metabolizing metallo-beta-lactamase-like family. Bacterial RNase J subfamily.</text>
</comment>
<dbReference type="InterPro" id="IPR004613">
    <property type="entry name" value="RNase_J"/>
</dbReference>
<dbReference type="InterPro" id="IPR036866">
    <property type="entry name" value="RibonucZ/Hydroxyglut_hydro"/>
</dbReference>
<keyword evidence="5" id="KW-0255">Endonuclease</keyword>
<keyword evidence="8" id="KW-0862">Zinc</keyword>
<dbReference type="Pfam" id="PF17770">
    <property type="entry name" value="RNase_J_C"/>
    <property type="match status" value="1"/>
</dbReference>
<evidence type="ECO:0000256" key="9">
    <source>
        <dbReference type="SAM" id="MobiDB-lite"/>
    </source>
</evidence>
<organism evidence="11 12">
    <name type="scientific">Candidatus Uhrbacteria bacterium GW2011_GWC1_41_20</name>
    <dbReference type="NCBI Taxonomy" id="1618983"/>
    <lineage>
        <taxon>Bacteria</taxon>
        <taxon>Candidatus Uhriibacteriota</taxon>
    </lineage>
</organism>
<dbReference type="HAMAP" id="MF_01491">
    <property type="entry name" value="RNase_J_bact"/>
    <property type="match status" value="1"/>
</dbReference>
<feature type="binding site" evidence="8">
    <location>
        <position position="133"/>
    </location>
    <ligand>
        <name>Zn(2+)</name>
        <dbReference type="ChEBI" id="CHEBI:29105"/>
        <label>1</label>
        <note>catalytic</note>
    </ligand>
</feature>
<dbReference type="Proteomes" id="UP000033930">
    <property type="component" value="Unassembled WGS sequence"/>
</dbReference>
<comment type="caution">
    <text evidence="5">Lacks conserved residue(s) required for the propagation of feature annotation.</text>
</comment>
<dbReference type="Pfam" id="PF00753">
    <property type="entry name" value="Lactamase_B"/>
    <property type="match status" value="1"/>
</dbReference>
<gene>
    <name evidence="5" type="primary">rnj</name>
    <name evidence="11" type="ORF">UU50_C0024G0007</name>
</gene>
<feature type="region of interest" description="Disordered" evidence="9">
    <location>
        <begin position="1"/>
        <end position="55"/>
    </location>
</feature>
<feature type="binding site" evidence="7">
    <location>
        <begin position="424"/>
        <end position="428"/>
    </location>
    <ligand>
        <name>substrate</name>
    </ligand>
</feature>
<dbReference type="GO" id="GO:0004521">
    <property type="term" value="F:RNA endonuclease activity"/>
    <property type="evidence" value="ECO:0007669"/>
    <property type="project" value="UniProtKB-UniRule"/>
</dbReference>
<evidence type="ECO:0000256" key="6">
    <source>
        <dbReference type="PIRSR" id="PIRSR004803-1"/>
    </source>
</evidence>
<dbReference type="GO" id="GO:0003723">
    <property type="term" value="F:RNA binding"/>
    <property type="evidence" value="ECO:0007669"/>
    <property type="project" value="UniProtKB-UniRule"/>
</dbReference>
<dbReference type="InterPro" id="IPR030854">
    <property type="entry name" value="RNase_J_bac"/>
</dbReference>
<dbReference type="PANTHER" id="PTHR43694:SF1">
    <property type="entry name" value="RIBONUCLEASE J"/>
    <property type="match status" value="1"/>
</dbReference>
<keyword evidence="3 5" id="KW-0269">Exonuclease</keyword>
<evidence type="ECO:0000256" key="7">
    <source>
        <dbReference type="PIRSR" id="PIRSR004803-2"/>
    </source>
</evidence>
<feature type="active site" description="Proton donor" evidence="6">
    <location>
        <position position="255"/>
    </location>
</feature>
<dbReference type="InterPro" id="IPR041636">
    <property type="entry name" value="RNase_J_C"/>
</dbReference>
<evidence type="ECO:0000256" key="8">
    <source>
        <dbReference type="PIRSR" id="PIRSR004803-3"/>
    </source>
</evidence>
<comment type="function">
    <text evidence="5">An RNase that has 5'-3' exonuclease and possibly endonuclease activity. Involved in maturation of rRNA and in some organisms also mRNA maturation and/or decay.</text>
</comment>
<evidence type="ECO:0000259" key="10">
    <source>
        <dbReference type="SMART" id="SM00849"/>
    </source>
</evidence>
<dbReference type="GO" id="GO:0005737">
    <property type="term" value="C:cytoplasm"/>
    <property type="evidence" value="ECO:0007669"/>
    <property type="project" value="UniProtKB-SubCell"/>
</dbReference>
<comment type="subcellular location">
    <subcellularLocation>
        <location evidence="5">Cytoplasm</location>
    </subcellularLocation>
</comment>
<dbReference type="NCBIfam" id="TIGR00649">
    <property type="entry name" value="MG423"/>
    <property type="match status" value="1"/>
</dbReference>
<feature type="compositionally biased region" description="Low complexity" evidence="9">
    <location>
        <begin position="40"/>
        <end position="55"/>
    </location>
</feature>
<feature type="binding site" evidence="8">
    <location>
        <position position="509"/>
    </location>
    <ligand>
        <name>Ca(2+)</name>
        <dbReference type="ChEBI" id="CHEBI:29108"/>
    </ligand>
</feature>
<feature type="binding site" evidence="8">
    <location>
        <position position="135"/>
    </location>
    <ligand>
        <name>Zn(2+)</name>
        <dbReference type="ChEBI" id="CHEBI:29105"/>
        <label>1</label>
        <note>catalytic</note>
    </ligand>
</feature>
<evidence type="ECO:0000256" key="1">
    <source>
        <dbReference type="ARBA" id="ARBA00022490"/>
    </source>
</evidence>
<feature type="domain" description="Metallo-beta-lactamase" evidence="10">
    <location>
        <begin position="80"/>
        <end position="275"/>
    </location>
</feature>
<feature type="compositionally biased region" description="Polar residues" evidence="9">
    <location>
        <begin position="19"/>
        <end position="29"/>
    </location>
</feature>
<comment type="cofactor">
    <cofactor evidence="8">
        <name>Zn(2+)</name>
        <dbReference type="ChEBI" id="CHEBI:29105"/>
    </cofactor>
    <text evidence="8">Binds 2 Zn(2+) ions per subunit. It is not clear if Zn(2+) or Mg(2+) is physiologically important.</text>
</comment>
<dbReference type="InterPro" id="IPR055132">
    <property type="entry name" value="RNase_J_b_CASP"/>
</dbReference>
<dbReference type="EC" id="3.1.-.-" evidence="5"/>
<keyword evidence="8" id="KW-0479">Metal-binding</keyword>
<keyword evidence="8" id="KW-0106">Calcium</keyword>
<comment type="subunit">
    <text evidence="5">Homodimer, may be a subunit of the RNA degradosome.</text>
</comment>
<dbReference type="Gene3D" id="3.60.15.10">
    <property type="entry name" value="Ribonuclease Z/Hydroxyacylglutathione hydrolase-like"/>
    <property type="match status" value="1"/>
</dbReference>
<evidence type="ECO:0000313" key="11">
    <source>
        <dbReference type="EMBL" id="KKR97787.1"/>
    </source>
</evidence>
<dbReference type="GO" id="GO:0006364">
    <property type="term" value="P:rRNA processing"/>
    <property type="evidence" value="ECO:0007669"/>
    <property type="project" value="UniProtKB-UniRule"/>
</dbReference>
<keyword evidence="1 5" id="KW-0963">Cytoplasm</keyword>
<reference evidence="11 12" key="1">
    <citation type="journal article" date="2015" name="Nature">
        <title>rRNA introns, odd ribosomes, and small enigmatic genomes across a large radiation of phyla.</title>
        <authorList>
            <person name="Brown C.T."/>
            <person name="Hug L.A."/>
            <person name="Thomas B.C."/>
            <person name="Sharon I."/>
            <person name="Castelle C.J."/>
            <person name="Singh A."/>
            <person name="Wilkins M.J."/>
            <person name="Williams K.H."/>
            <person name="Banfield J.F."/>
        </authorList>
    </citation>
    <scope>NUCLEOTIDE SEQUENCE [LARGE SCALE GENOMIC DNA]</scope>
</reference>
<evidence type="ECO:0000256" key="3">
    <source>
        <dbReference type="ARBA" id="ARBA00022839"/>
    </source>
</evidence>
<feature type="binding site" evidence="8">
    <location>
        <position position="108"/>
    </location>
    <ligand>
        <name>Ca(2+)</name>
        <dbReference type="ChEBI" id="CHEBI:29108"/>
    </ligand>
</feature>
<feature type="binding site" evidence="8">
    <location>
        <position position="201"/>
    </location>
    <ligand>
        <name>Zn(2+)</name>
        <dbReference type="ChEBI" id="CHEBI:29105"/>
        <label>1</label>
        <note>catalytic</note>
    </ligand>
</feature>
<protein>
    <recommendedName>
        <fullName evidence="5">Ribonuclease J</fullName>
        <shortName evidence="5">RNase J</shortName>
        <ecNumber evidence="5">3.1.-.-</ecNumber>
    </recommendedName>
</protein>
<evidence type="ECO:0000256" key="2">
    <source>
        <dbReference type="ARBA" id="ARBA00022722"/>
    </source>
</evidence>
<keyword evidence="5" id="KW-0698">rRNA processing</keyword>
<keyword evidence="4 5" id="KW-0694">RNA-binding</keyword>
<dbReference type="PANTHER" id="PTHR43694">
    <property type="entry name" value="RIBONUCLEASE J"/>
    <property type="match status" value="1"/>
</dbReference>
<proteinExistence type="inferred from homology"/>
<dbReference type="AlphaFoldDB" id="A0A0G0YBT5"/>
<feature type="binding site" evidence="8">
    <location>
        <position position="137"/>
    </location>
    <ligand>
        <name>Zn(2+)</name>
        <dbReference type="ChEBI" id="CHEBI:29105"/>
        <label>1</label>
        <note>catalytic</note>
    </ligand>
</feature>
<evidence type="ECO:0000256" key="4">
    <source>
        <dbReference type="ARBA" id="ARBA00022884"/>
    </source>
</evidence>
<dbReference type="SMART" id="SM00849">
    <property type="entry name" value="Lactamase_B"/>
    <property type="match status" value="1"/>
</dbReference>
<sequence>MVQKQQPQARRNSRRKTFQPKQNANSQTPRPLHKQKPVLQQNRTQQPRPTQQHRPVVQTFKGQAGEEVRLIVLGGLEEVGRNCTLIEYKNDIILIDMGLEFPQEDMHGVDYIIPNMSYLKGKERNVRGVVITHGHYDHIGGIPHLVPKIGNPPVYALPIGAGIIKKRQEDYPQSNINIKEVTPETVLQLGVFKVSFIHMNHNIPDSAAVVVETPAGMIVHSGDWKFDFHPAGDNPGDLHKMARLGDQGILLLMGDSTNANKEGQQTSEKVIGEELRYIIEQAKGRVIIGTFASLLSRVKQVLEISEQIGRKVAIDGRSMKSNVEIARQKGFIHISDRTLIPIEKVNSQPDEKILIMCTGAQGEENAALSRITNDEHKNIRIKKGDTVIFSSSIVPGNEVSVSRLKDTLYRKGAKIIHSETMDVHAGGHGKKEDIKLLITLLKPQYYMPIEGNYTLLSENANVAYSLGYKEQNVIVADNGQVIQLSTDRNGQGHVVKTDERVNTEYVFVDGLGVGDVSQVVLRDRQMLAEDGMVIAVVQIDKKTGGIIGNPDIISRGFIFMKDNQKLIQETRSLIKKAISDQDPESTADSDYIKSTIRDAVGKYLFKKTQRRPMILPVVIQI</sequence>
<evidence type="ECO:0000313" key="12">
    <source>
        <dbReference type="Proteomes" id="UP000033930"/>
    </source>
</evidence>
<dbReference type="PATRIC" id="fig|1618983.3.peg.850"/>
<dbReference type="Gene3D" id="3.10.20.580">
    <property type="match status" value="1"/>
</dbReference>
<comment type="caution">
    <text evidence="11">The sequence shown here is derived from an EMBL/GenBank/DDBJ whole genome shotgun (WGS) entry which is preliminary data.</text>
</comment>
<accession>A0A0G0YBT5</accession>